<proteinExistence type="predicted"/>
<sequence>MLDYAAFPEQRQSLIYQILQENGRVVCSELAGRLGVSEHTIRRDLHELSKEGVCKKVYGGAVISLPESEDMSVRKTKNTAKKSSLAQRCARLVKSGSCIFIDSGTTNLAMAEALPAELALTVVTNSPEIATALLKKPLYDVIILGGPIQRSSGGSVGTTAITQVQGILFDQGFIGGCAMAPESGLTGFDYADCEFKRAVIKQCNETIVALTADKIPAVARYVVAQSSEIDVIVVEENISKQYGTAFQAHDIRIYTV</sequence>
<protein>
    <submittedName>
        <fullName evidence="1">DeoR/GlpR transcriptional regulator</fullName>
    </submittedName>
</protein>
<dbReference type="PROSITE" id="PS00894">
    <property type="entry name" value="HTH_DEOR_1"/>
    <property type="match status" value="1"/>
</dbReference>
<dbReference type="EMBL" id="CP055538">
    <property type="protein sequence ID" value="QLO14280.1"/>
    <property type="molecule type" value="Genomic_DNA"/>
</dbReference>
<dbReference type="InterPro" id="IPR036390">
    <property type="entry name" value="WH_DNA-bd_sf"/>
</dbReference>
<dbReference type="PANTHER" id="PTHR30363">
    <property type="entry name" value="HTH-TYPE TRANSCRIPTIONAL REGULATOR SRLR-RELATED"/>
    <property type="match status" value="1"/>
</dbReference>
<organism evidence="1 2">
    <name type="scientific">Citrobacter freundii</name>
    <dbReference type="NCBI Taxonomy" id="546"/>
    <lineage>
        <taxon>Bacteria</taxon>
        <taxon>Pseudomonadati</taxon>
        <taxon>Pseudomonadota</taxon>
        <taxon>Gammaproteobacteria</taxon>
        <taxon>Enterobacterales</taxon>
        <taxon>Enterobacteriaceae</taxon>
        <taxon>Citrobacter</taxon>
        <taxon>Citrobacter freundii complex</taxon>
    </lineage>
</organism>
<dbReference type="PANTHER" id="PTHR30363:SF44">
    <property type="entry name" value="AGA OPERON TRANSCRIPTIONAL REPRESSOR-RELATED"/>
    <property type="match status" value="1"/>
</dbReference>
<dbReference type="InterPro" id="IPR001034">
    <property type="entry name" value="DeoR_HTH"/>
</dbReference>
<dbReference type="InterPro" id="IPR037171">
    <property type="entry name" value="NagB/RpiA_transferase-like"/>
</dbReference>
<dbReference type="SMART" id="SM00420">
    <property type="entry name" value="HTH_DEOR"/>
    <property type="match status" value="1"/>
</dbReference>
<gene>
    <name evidence="1" type="ORF">HV183_13010</name>
</gene>
<dbReference type="PRINTS" id="PR00037">
    <property type="entry name" value="HTHLACR"/>
</dbReference>
<dbReference type="AlphaFoldDB" id="A0A7D6VIQ3"/>
<evidence type="ECO:0000313" key="1">
    <source>
        <dbReference type="EMBL" id="QLO14280.1"/>
    </source>
</evidence>
<dbReference type="SUPFAM" id="SSF100950">
    <property type="entry name" value="NagB/RpiA/CoA transferase-like"/>
    <property type="match status" value="1"/>
</dbReference>
<dbReference type="InterPro" id="IPR036388">
    <property type="entry name" value="WH-like_DNA-bd_sf"/>
</dbReference>
<dbReference type="RefSeq" id="WP_135911930.1">
    <property type="nucleotide sequence ID" value="NZ_CP038856.1"/>
</dbReference>
<dbReference type="Pfam" id="PF00455">
    <property type="entry name" value="DeoRC"/>
    <property type="match status" value="1"/>
</dbReference>
<reference evidence="2" key="1">
    <citation type="submission" date="2020-06" db="EMBL/GenBank/DDBJ databases">
        <title>REHAB project genomes.</title>
        <authorList>
            <person name="Shaw L.P."/>
        </authorList>
    </citation>
    <scope>NUCLEOTIDE SEQUENCE [LARGE SCALE GENOMIC DNA]</scope>
    <source>
        <strain evidence="2">RHBSTW-00398</strain>
    </source>
</reference>
<dbReference type="Pfam" id="PF08220">
    <property type="entry name" value="HTH_DeoR"/>
    <property type="match status" value="1"/>
</dbReference>
<dbReference type="Gene3D" id="1.10.10.10">
    <property type="entry name" value="Winged helix-like DNA-binding domain superfamily/Winged helix DNA-binding domain"/>
    <property type="match status" value="1"/>
</dbReference>
<dbReference type="OrthoDB" id="9814815at2"/>
<dbReference type="InterPro" id="IPR014036">
    <property type="entry name" value="DeoR-like_C"/>
</dbReference>
<dbReference type="GO" id="GO:0003700">
    <property type="term" value="F:DNA-binding transcription factor activity"/>
    <property type="evidence" value="ECO:0007669"/>
    <property type="project" value="InterPro"/>
</dbReference>
<dbReference type="SUPFAM" id="SSF46785">
    <property type="entry name" value="Winged helix' DNA-binding domain"/>
    <property type="match status" value="1"/>
</dbReference>
<dbReference type="PROSITE" id="PS51000">
    <property type="entry name" value="HTH_DEOR_2"/>
    <property type="match status" value="1"/>
</dbReference>
<dbReference type="InterPro" id="IPR018356">
    <property type="entry name" value="Tscrpt_reg_HTH_DeoR_CS"/>
</dbReference>
<dbReference type="SMART" id="SM01134">
    <property type="entry name" value="DeoRC"/>
    <property type="match status" value="1"/>
</dbReference>
<accession>A0A7D6VIQ3</accession>
<dbReference type="InterPro" id="IPR050313">
    <property type="entry name" value="Carb_Metab_HTH_regulators"/>
</dbReference>
<evidence type="ECO:0000313" key="2">
    <source>
        <dbReference type="Proteomes" id="UP000510650"/>
    </source>
</evidence>
<dbReference type="Proteomes" id="UP000510650">
    <property type="component" value="Chromosome"/>
</dbReference>
<name>A0A7D6VIQ3_CITFR</name>